<accession>A0A822WNH8</accession>
<proteinExistence type="predicted"/>
<evidence type="ECO:0008006" key="3">
    <source>
        <dbReference type="Google" id="ProtNLM"/>
    </source>
</evidence>
<dbReference type="EMBL" id="FJZI01000001">
    <property type="protein sequence ID" value="CZX11972.1"/>
    <property type="molecule type" value="Genomic_DNA"/>
</dbReference>
<gene>
    <name evidence="1" type="ORF">SAMEA2273372_00761</name>
</gene>
<reference evidence="1 2" key="1">
    <citation type="submission" date="2016-03" db="EMBL/GenBank/DDBJ databases">
        <authorList>
            <consortium name="Pathogen Informatics"/>
        </authorList>
    </citation>
    <scope>NUCLEOTIDE SEQUENCE [LARGE SCALE GENOMIC DNA]</scope>
    <source>
        <strain evidence="2">e1527</strain>
    </source>
</reference>
<dbReference type="Proteomes" id="UP000076063">
    <property type="component" value="Unassembled WGS sequence"/>
</dbReference>
<name>A0A822WNH8_9ENTR</name>
<organism evidence="1 2">
    <name type="scientific">Enterobacter bugandensis</name>
    <dbReference type="NCBI Taxonomy" id="881260"/>
    <lineage>
        <taxon>Bacteria</taxon>
        <taxon>Pseudomonadati</taxon>
        <taxon>Pseudomonadota</taxon>
        <taxon>Gammaproteobacteria</taxon>
        <taxon>Enterobacterales</taxon>
        <taxon>Enterobacteriaceae</taxon>
        <taxon>Enterobacter</taxon>
    </lineage>
</organism>
<protein>
    <recommendedName>
        <fullName evidence="3">Phage protein</fullName>
    </recommendedName>
</protein>
<comment type="caution">
    <text evidence="1">The sequence shown here is derived from an EMBL/GenBank/DDBJ whole genome shotgun (WGS) entry which is preliminary data.</text>
</comment>
<evidence type="ECO:0000313" key="2">
    <source>
        <dbReference type="Proteomes" id="UP000076063"/>
    </source>
</evidence>
<dbReference type="AlphaFoldDB" id="A0A822WNH8"/>
<dbReference type="RefSeq" id="WP_063154276.1">
    <property type="nucleotide sequence ID" value="NZ_CABGRY010000007.1"/>
</dbReference>
<evidence type="ECO:0000313" key="1">
    <source>
        <dbReference type="EMBL" id="CZX11972.1"/>
    </source>
</evidence>
<sequence>MAINYQRMQATTTRMLKQNGIAYNVTRKGSLIVIGGVEHRSDDIQFTATGVKTDYAPGEIDGTVIENGDVRIVFSAEKDIKTGDLIDVDGVSHRVVKPNPVKPGAVVLCYKAQLRA</sequence>